<name>A0A9J6AUK1_SOLCO</name>
<proteinExistence type="predicted"/>
<dbReference type="EMBL" id="JACXVP010000002">
    <property type="protein sequence ID" value="KAG5627955.1"/>
    <property type="molecule type" value="Genomic_DNA"/>
</dbReference>
<evidence type="ECO:0000256" key="1">
    <source>
        <dbReference type="SAM" id="MobiDB-lite"/>
    </source>
</evidence>
<protein>
    <submittedName>
        <fullName evidence="2">Uncharacterized protein</fullName>
    </submittedName>
</protein>
<evidence type="ECO:0000313" key="2">
    <source>
        <dbReference type="EMBL" id="KAG5627955.1"/>
    </source>
</evidence>
<dbReference type="Proteomes" id="UP000824120">
    <property type="component" value="Chromosome 2"/>
</dbReference>
<organism evidence="2 3">
    <name type="scientific">Solanum commersonii</name>
    <name type="common">Commerson's wild potato</name>
    <name type="synonym">Commerson's nightshade</name>
    <dbReference type="NCBI Taxonomy" id="4109"/>
    <lineage>
        <taxon>Eukaryota</taxon>
        <taxon>Viridiplantae</taxon>
        <taxon>Streptophyta</taxon>
        <taxon>Embryophyta</taxon>
        <taxon>Tracheophyta</taxon>
        <taxon>Spermatophyta</taxon>
        <taxon>Magnoliopsida</taxon>
        <taxon>eudicotyledons</taxon>
        <taxon>Gunneridae</taxon>
        <taxon>Pentapetalae</taxon>
        <taxon>asterids</taxon>
        <taxon>lamiids</taxon>
        <taxon>Solanales</taxon>
        <taxon>Solanaceae</taxon>
        <taxon>Solanoideae</taxon>
        <taxon>Solaneae</taxon>
        <taxon>Solanum</taxon>
    </lineage>
</organism>
<comment type="caution">
    <text evidence="2">The sequence shown here is derived from an EMBL/GenBank/DDBJ whole genome shotgun (WGS) entry which is preliminary data.</text>
</comment>
<dbReference type="AlphaFoldDB" id="A0A9J6AUK1"/>
<accession>A0A9J6AUK1</accession>
<reference evidence="2 3" key="1">
    <citation type="submission" date="2020-09" db="EMBL/GenBank/DDBJ databases">
        <title>De no assembly of potato wild relative species, Solanum commersonii.</title>
        <authorList>
            <person name="Cho K."/>
        </authorList>
    </citation>
    <scope>NUCLEOTIDE SEQUENCE [LARGE SCALE GENOMIC DNA]</scope>
    <source>
        <strain evidence="2">LZ3.2</strain>
        <tissue evidence="2">Leaf</tissue>
    </source>
</reference>
<evidence type="ECO:0000313" key="3">
    <source>
        <dbReference type="Proteomes" id="UP000824120"/>
    </source>
</evidence>
<feature type="region of interest" description="Disordered" evidence="1">
    <location>
        <begin position="42"/>
        <end position="65"/>
    </location>
</feature>
<keyword evidence="3" id="KW-1185">Reference proteome</keyword>
<sequence>MYPTVIHLLQQMTYLLGTRLKAAIQCDYQLKKKKMMNNQKKMVMNKKKKKNEEEEQQQWSPTMEE</sequence>
<gene>
    <name evidence="2" type="ORF">H5410_013173</name>
</gene>